<feature type="compositionally biased region" description="Gly residues" evidence="1">
    <location>
        <begin position="212"/>
        <end position="236"/>
    </location>
</feature>
<dbReference type="AlphaFoldDB" id="A0A839XKZ9"/>
<proteinExistence type="predicted"/>
<organism evidence="3 4">
    <name type="scientific">Prauserella sediminis</name>
    <dbReference type="NCBI Taxonomy" id="577680"/>
    <lineage>
        <taxon>Bacteria</taxon>
        <taxon>Bacillati</taxon>
        <taxon>Actinomycetota</taxon>
        <taxon>Actinomycetes</taxon>
        <taxon>Pseudonocardiales</taxon>
        <taxon>Pseudonocardiaceae</taxon>
        <taxon>Prauserella</taxon>
        <taxon>Prauserella salsuginis group</taxon>
    </lineage>
</organism>
<dbReference type="NCBIfam" id="NF040603">
    <property type="entry name" value="choice_anch_P"/>
    <property type="match status" value="1"/>
</dbReference>
<sequence length="271" mass="26135">MSKKKTAALGAGVLSAALVGGVMFAPSALAQTEDSAFGISASGLIDIAKTPYVEGEGSETVAGTEVPGLAAATVLNAEASPNYAYADVANLSVLPGDVEGLPELPGGSPLVAATGTISAECDNGEMSSNITTLTIAGHEVPINNLEPNTTVLPEQLGGVAQVTLNQQTDNTVTAVHIELLEGVPGLSDVAGQTIDIASATCTADDGDDGGDGDNGGGDGDNGGDNGGDDGGNGGGDGDGDGDDNGDGGDEVGPDGAAPAPTPQPGHLDVTG</sequence>
<comment type="caution">
    <text evidence="3">The sequence shown here is derived from an EMBL/GenBank/DDBJ whole genome shotgun (WGS) entry which is preliminary data.</text>
</comment>
<dbReference type="RefSeq" id="WP_183782270.1">
    <property type="nucleotide sequence ID" value="NZ_JACIBS010000001.1"/>
</dbReference>
<evidence type="ECO:0000313" key="3">
    <source>
        <dbReference type="EMBL" id="MBB3663267.1"/>
    </source>
</evidence>
<name>A0A839XKZ9_9PSEU</name>
<dbReference type="EMBL" id="JACIBS010000001">
    <property type="protein sequence ID" value="MBB3663267.1"/>
    <property type="molecule type" value="Genomic_DNA"/>
</dbReference>
<accession>A0A839XKZ9</accession>
<dbReference type="Proteomes" id="UP000564573">
    <property type="component" value="Unassembled WGS sequence"/>
</dbReference>
<feature type="signal peptide" evidence="2">
    <location>
        <begin position="1"/>
        <end position="30"/>
    </location>
</feature>
<keyword evidence="4" id="KW-1185">Reference proteome</keyword>
<feature type="chain" id="PRO_5032825615" evidence="2">
    <location>
        <begin position="31"/>
        <end position="271"/>
    </location>
</feature>
<evidence type="ECO:0000256" key="2">
    <source>
        <dbReference type="SAM" id="SignalP"/>
    </source>
</evidence>
<gene>
    <name evidence="3" type="ORF">FB384_002171</name>
</gene>
<evidence type="ECO:0000256" key="1">
    <source>
        <dbReference type="SAM" id="MobiDB-lite"/>
    </source>
</evidence>
<feature type="region of interest" description="Disordered" evidence="1">
    <location>
        <begin position="200"/>
        <end position="271"/>
    </location>
</feature>
<protein>
    <submittedName>
        <fullName evidence="3">Uncharacterized protein</fullName>
    </submittedName>
</protein>
<reference evidence="3 4" key="1">
    <citation type="submission" date="2020-08" db="EMBL/GenBank/DDBJ databases">
        <title>Sequencing the genomes of 1000 actinobacteria strains.</title>
        <authorList>
            <person name="Klenk H.-P."/>
        </authorList>
    </citation>
    <scope>NUCLEOTIDE SEQUENCE [LARGE SCALE GENOMIC DNA]</scope>
    <source>
        <strain evidence="3 4">DSM 45267</strain>
    </source>
</reference>
<keyword evidence="2" id="KW-0732">Signal</keyword>
<feature type="compositionally biased region" description="Acidic residues" evidence="1">
    <location>
        <begin position="237"/>
        <end position="252"/>
    </location>
</feature>
<evidence type="ECO:0000313" key="4">
    <source>
        <dbReference type="Proteomes" id="UP000564573"/>
    </source>
</evidence>